<evidence type="ECO:0000313" key="2">
    <source>
        <dbReference type="Proteomes" id="UP000694864"/>
    </source>
</evidence>
<gene>
    <name evidence="3" type="primary">LOC104743294</name>
</gene>
<feature type="compositionally biased region" description="Polar residues" evidence="1">
    <location>
        <begin position="38"/>
        <end position="49"/>
    </location>
</feature>
<dbReference type="InterPro" id="IPR040378">
    <property type="entry name" value="BASL"/>
</dbReference>
<accession>A0ABM1QW49</accession>
<feature type="region of interest" description="Disordered" evidence="1">
    <location>
        <begin position="1"/>
        <end position="62"/>
    </location>
</feature>
<proteinExistence type="predicted"/>
<protein>
    <submittedName>
        <fullName evidence="3">Uncharacterized protein LOC104743294</fullName>
    </submittedName>
</protein>
<reference evidence="3" key="2">
    <citation type="submission" date="2025-08" db="UniProtKB">
        <authorList>
            <consortium name="RefSeq"/>
        </authorList>
    </citation>
    <scope>IDENTIFICATION</scope>
    <source>
        <tissue evidence="3">Leaf</tissue>
    </source>
</reference>
<evidence type="ECO:0000256" key="1">
    <source>
        <dbReference type="SAM" id="MobiDB-lite"/>
    </source>
</evidence>
<dbReference type="PANTHER" id="PTHR33914:SF2">
    <property type="entry name" value="OS02G0582100 PROTEIN"/>
    <property type="match status" value="1"/>
</dbReference>
<dbReference type="GeneID" id="104743294"/>
<reference evidence="2" key="1">
    <citation type="journal article" date="2014" name="Nat. Commun.">
        <title>The emerging biofuel crop Camelina sativa retains a highly undifferentiated hexaploid genome structure.</title>
        <authorList>
            <person name="Kagale S."/>
            <person name="Koh C."/>
            <person name="Nixon J."/>
            <person name="Bollina V."/>
            <person name="Clarke W.E."/>
            <person name="Tuteja R."/>
            <person name="Spillane C."/>
            <person name="Robinson S.J."/>
            <person name="Links M.G."/>
            <person name="Clarke C."/>
            <person name="Higgins E.E."/>
            <person name="Huebert T."/>
            <person name="Sharpe A.G."/>
            <person name="Parkin I.A."/>
        </authorList>
    </citation>
    <scope>NUCLEOTIDE SEQUENCE [LARGE SCALE GENOMIC DNA]</scope>
    <source>
        <strain evidence="2">cv. DH55</strain>
    </source>
</reference>
<organism evidence="2 3">
    <name type="scientific">Camelina sativa</name>
    <name type="common">False flax</name>
    <name type="synonym">Myagrum sativum</name>
    <dbReference type="NCBI Taxonomy" id="90675"/>
    <lineage>
        <taxon>Eukaryota</taxon>
        <taxon>Viridiplantae</taxon>
        <taxon>Streptophyta</taxon>
        <taxon>Embryophyta</taxon>
        <taxon>Tracheophyta</taxon>
        <taxon>Spermatophyta</taxon>
        <taxon>Magnoliopsida</taxon>
        <taxon>eudicotyledons</taxon>
        <taxon>Gunneridae</taxon>
        <taxon>Pentapetalae</taxon>
        <taxon>rosids</taxon>
        <taxon>malvids</taxon>
        <taxon>Brassicales</taxon>
        <taxon>Brassicaceae</taxon>
        <taxon>Camelineae</taxon>
        <taxon>Camelina</taxon>
    </lineage>
</organism>
<dbReference type="Proteomes" id="UP000694864">
    <property type="component" value="Chromosome 14"/>
</dbReference>
<evidence type="ECO:0000313" key="3">
    <source>
        <dbReference type="RefSeq" id="XP_019090987.1"/>
    </source>
</evidence>
<dbReference type="RefSeq" id="XP_019090987.1">
    <property type="nucleotide sequence ID" value="XM_019235442.1"/>
</dbReference>
<name>A0ABM1QW49_CAMSA</name>
<keyword evidence="2" id="KW-1185">Reference proteome</keyword>
<sequence>MSMEDSQRSLNNSNTHGPEEKNIDRETEEEITEESIEGSQRSLNNSNTHGPEENIERETEEPIVGSLRYLSSVIEESCDHDLFSRRPARMTNSEATSARMTYSEATSFSGFRSVRSEGSSASASSFGFPILQSERNISPVRMVKAKRTKRGKEKGWRRYSLLLCCRFCLSLRGFLYLYKFYIFSLLIIQKLMTSGLANLSSVCLKYYISQGTNPKFSLKS</sequence>
<dbReference type="PANTHER" id="PTHR33914">
    <property type="entry name" value="18S PRE-RIBOSOMAL ASSEMBLY PROTEIN GAR2-LIKE PROTEIN"/>
    <property type="match status" value="1"/>
</dbReference>
<feature type="compositionally biased region" description="Acidic residues" evidence="1">
    <location>
        <begin position="26"/>
        <end position="36"/>
    </location>
</feature>